<organism evidence="1 2">
    <name type="scientific">Streptomyces mashuensis</name>
    <dbReference type="NCBI Taxonomy" id="33904"/>
    <lineage>
        <taxon>Bacteria</taxon>
        <taxon>Bacillati</taxon>
        <taxon>Actinomycetota</taxon>
        <taxon>Actinomycetes</taxon>
        <taxon>Kitasatosporales</taxon>
        <taxon>Streptomycetaceae</taxon>
        <taxon>Streptomyces</taxon>
    </lineage>
</organism>
<dbReference type="Proteomes" id="UP000638313">
    <property type="component" value="Unassembled WGS sequence"/>
</dbReference>
<dbReference type="RefSeq" id="WP_190128676.1">
    <property type="nucleotide sequence ID" value="NZ_BNBD01000002.1"/>
</dbReference>
<keyword evidence="2" id="KW-1185">Reference proteome</keyword>
<reference evidence="1" key="2">
    <citation type="submission" date="2020-09" db="EMBL/GenBank/DDBJ databases">
        <authorList>
            <person name="Sun Q."/>
            <person name="Ohkuma M."/>
        </authorList>
    </citation>
    <scope>NUCLEOTIDE SEQUENCE</scope>
    <source>
        <strain evidence="1">JCM 4059</strain>
    </source>
</reference>
<dbReference type="AlphaFoldDB" id="A0A919B1A4"/>
<name>A0A919B1A4_9ACTN</name>
<dbReference type="Gene3D" id="3.30.230.10">
    <property type="match status" value="1"/>
</dbReference>
<dbReference type="InterPro" id="IPR014721">
    <property type="entry name" value="Ribsml_uS5_D2-typ_fold_subgr"/>
</dbReference>
<comment type="caution">
    <text evidence="1">The sequence shown here is derived from an EMBL/GenBank/DDBJ whole genome shotgun (WGS) entry which is preliminary data.</text>
</comment>
<sequence length="134" mass="14422">MTSARSPFPSRPLRGVHVLHRRINCAPHFAEITVDFEPAEAGFAFEVAGGVAEAAGAAYEPAEDLPRFFAAVASGMEERLRSTAQDHIRVGAVATRAVLRHVRADAFGSHELAFRIAGYLAATKALELEPDLEP</sequence>
<evidence type="ECO:0000313" key="1">
    <source>
        <dbReference type="EMBL" id="GHF35247.1"/>
    </source>
</evidence>
<evidence type="ECO:0008006" key="3">
    <source>
        <dbReference type="Google" id="ProtNLM"/>
    </source>
</evidence>
<gene>
    <name evidence="1" type="ORF">GCM10010218_15570</name>
</gene>
<dbReference type="EMBL" id="BNBD01000002">
    <property type="protein sequence ID" value="GHF35247.1"/>
    <property type="molecule type" value="Genomic_DNA"/>
</dbReference>
<protein>
    <recommendedName>
        <fullName evidence="3">Translation elongation factor EFG/EF2 domain-containing protein</fullName>
    </recommendedName>
</protein>
<proteinExistence type="predicted"/>
<accession>A0A919B1A4</accession>
<evidence type="ECO:0000313" key="2">
    <source>
        <dbReference type="Proteomes" id="UP000638313"/>
    </source>
</evidence>
<reference evidence="1" key="1">
    <citation type="journal article" date="2014" name="Int. J. Syst. Evol. Microbiol.">
        <title>Complete genome sequence of Corynebacterium casei LMG S-19264T (=DSM 44701T), isolated from a smear-ripened cheese.</title>
        <authorList>
            <consortium name="US DOE Joint Genome Institute (JGI-PGF)"/>
            <person name="Walter F."/>
            <person name="Albersmeier A."/>
            <person name="Kalinowski J."/>
            <person name="Ruckert C."/>
        </authorList>
    </citation>
    <scope>NUCLEOTIDE SEQUENCE</scope>
    <source>
        <strain evidence="1">JCM 4059</strain>
    </source>
</reference>